<dbReference type="PANTHER" id="PTHR19372">
    <property type="entry name" value="SULFITE REDUCTASE"/>
    <property type="match status" value="1"/>
</dbReference>
<dbReference type="InterPro" id="IPR022407">
    <property type="entry name" value="OxRdtase_Mopterin_BS"/>
</dbReference>
<dbReference type="InterPro" id="IPR001433">
    <property type="entry name" value="OxRdtase_FAD/NAD-bd"/>
</dbReference>
<dbReference type="InterPro" id="IPR036400">
    <property type="entry name" value="Cyt_B5-like_heme/steroid_sf"/>
</dbReference>
<dbReference type="Gene3D" id="2.40.30.10">
    <property type="entry name" value="Translation factors"/>
    <property type="match status" value="1"/>
</dbReference>
<dbReference type="Pfam" id="PF00175">
    <property type="entry name" value="NAD_binding_1"/>
    <property type="match status" value="1"/>
</dbReference>
<evidence type="ECO:0000256" key="14">
    <source>
        <dbReference type="ARBA" id="ARBA00022857"/>
    </source>
</evidence>
<keyword evidence="11" id="KW-0285">Flavoprotein</keyword>
<evidence type="ECO:0000256" key="6">
    <source>
        <dbReference type="ARBA" id="ARBA00011738"/>
    </source>
</evidence>
<dbReference type="OrthoDB" id="432685at2759"/>
<dbReference type="InterPro" id="IPR008335">
    <property type="entry name" value="Mopterin_OxRdtase_euk"/>
</dbReference>
<dbReference type="GO" id="GO:0043546">
    <property type="term" value="F:molybdopterin cofactor binding"/>
    <property type="evidence" value="ECO:0007669"/>
    <property type="project" value="InterPro"/>
</dbReference>
<feature type="compositionally biased region" description="Acidic residues" evidence="19">
    <location>
        <begin position="968"/>
        <end position="978"/>
    </location>
</feature>
<dbReference type="GO" id="GO:0008482">
    <property type="term" value="F:sulfite oxidase activity"/>
    <property type="evidence" value="ECO:0007669"/>
    <property type="project" value="TreeGrafter"/>
</dbReference>
<dbReference type="FunFam" id="3.90.420.10:FF:000005">
    <property type="entry name" value="Nitrate reductase"/>
    <property type="match status" value="1"/>
</dbReference>
<dbReference type="GO" id="GO:0050464">
    <property type="term" value="F:nitrate reductase (NADPH) activity"/>
    <property type="evidence" value="ECO:0007669"/>
    <property type="project" value="UniProtKB-EC"/>
</dbReference>
<dbReference type="PRINTS" id="PR00363">
    <property type="entry name" value="CYTOCHROMEB5"/>
</dbReference>
<dbReference type="InterPro" id="IPR001199">
    <property type="entry name" value="Cyt_B5-like_heme/steroid-bd"/>
</dbReference>
<keyword evidence="17" id="KW-0534">Nitrate assimilation</keyword>
<evidence type="ECO:0000256" key="7">
    <source>
        <dbReference type="ARBA" id="ARBA00012673"/>
    </source>
</evidence>
<dbReference type="InterPro" id="IPR036374">
    <property type="entry name" value="OxRdtase_Mopterin-bd_sf"/>
</dbReference>
<dbReference type="SUPFAM" id="SSF55856">
    <property type="entry name" value="Cytochrome b5-like heme/steroid binding domain"/>
    <property type="match status" value="1"/>
</dbReference>
<dbReference type="eggNOG" id="KOG0535">
    <property type="taxonomic scope" value="Eukaryota"/>
</dbReference>
<evidence type="ECO:0000256" key="11">
    <source>
        <dbReference type="ARBA" id="ARBA00022630"/>
    </source>
</evidence>
<dbReference type="Gene3D" id="2.60.40.650">
    <property type="match status" value="1"/>
</dbReference>
<evidence type="ECO:0000256" key="13">
    <source>
        <dbReference type="ARBA" id="ARBA00022827"/>
    </source>
</evidence>
<organism evidence="22 23">
    <name type="scientific">Pseudozyma flocculosa PF-1</name>
    <dbReference type="NCBI Taxonomy" id="1277687"/>
    <lineage>
        <taxon>Eukaryota</taxon>
        <taxon>Fungi</taxon>
        <taxon>Dikarya</taxon>
        <taxon>Basidiomycota</taxon>
        <taxon>Ustilaginomycotina</taxon>
        <taxon>Ustilaginomycetes</taxon>
        <taxon>Ustilaginales</taxon>
        <taxon>Ustilaginaceae</taxon>
        <taxon>Pseudozyma</taxon>
    </lineage>
</organism>
<feature type="compositionally biased region" description="Low complexity" evidence="19">
    <location>
        <begin position="1"/>
        <end position="12"/>
    </location>
</feature>
<evidence type="ECO:0000256" key="1">
    <source>
        <dbReference type="ARBA" id="ARBA00001924"/>
    </source>
</evidence>
<dbReference type="RefSeq" id="XP_007882165.1">
    <property type="nucleotide sequence ID" value="XM_007883974.1"/>
</dbReference>
<sequence>MQSSTPSSSASSIRGREFDASSSSSSSSTSHLTTPEPSSPILEPKDHAELVTVDPFAPRPVYDETVLPKIPQTEAVQPLAADANTPDGWIPRDERLIRLTGKHPFNTEPPLATLFNKGFLTPQNLFYVRSHGDTPRVTAHQAAEWKLRVHGLVENEFTFSIQDLKDKFATVTLPITLVCAGNRRKEQNMVAKGLGFNWGAAGVSTGLFTGVYLADVLEYCRPKNPLYSSFPSYDTPVPGRARHVVFEGADQLPKGNYGTSQRLHWCTDRSKGMLLAWGMNGEDLSPDHGYPLRLVVPGQIGGRMVKWLNRIEVSDRESQHHLHFFDNKLLPTEVSADQARNEDKWWYDPKYIINELNVNAAVCSPDHEEVVHLRESDDDAEQQASPPPPPQMLPIQGYAYTGGGRRITRVEVSLDDGKSWKLAEVDYPEDLYRMFPVQGHPYFGTLDLSQTEMSFSWCFWRLDVELRRQIIDDDVRVISVRAMDESLQTMPRDMYWNATSMMNSWWFRVAVHRSEDGKSVRFEHPTLAGNAPGGWMQRLNEAGASSRYPVFGDASTSAEAAGSVAGAKESTAAVAADGKAAKPALDIAALMTDPAKASRTVSAAEFAQHSDPEGAEPWFVVNGEVYEGTGFLKDHPGGDQSIRLVAGDDATEDFMAIHSIDAKKMMRDFHLGRLEALTADERTVDGLAKEEEAEEESSRPFLEPKRWKKTRLVSKTIVSPDSRIFRFALGHEAQRCGLPVGQHVFLRVKRRNPATGEIETIQRAYTPYSGDEQLGFLDILIKVYFPPTVPPPSSDGDAFAGGKMTMALETIPLDGGAGDGEGDGEDPVTIELKGPLGSFTYLGDARIRWKPSDRVRTVRRLAMIAGGSGITPIWSTLKAIADEYLLAKTAGSAAALRPLDISLVYGNRTEVDILARTELQKLDILDGRLTISHYLSNATDQWTGPRGRVDLAALEAHLPPAPRRTGEGEGEGEGEGDELEDTLALVCGPPPMEKAVRQSLAALGWDVERTVVFF</sequence>
<dbReference type="eggNOG" id="KOG0537">
    <property type="taxonomic scope" value="Eukaryota"/>
</dbReference>
<evidence type="ECO:0000256" key="18">
    <source>
        <dbReference type="ARBA" id="ARBA00049155"/>
    </source>
</evidence>
<evidence type="ECO:0000256" key="17">
    <source>
        <dbReference type="ARBA" id="ARBA00023063"/>
    </source>
</evidence>
<dbReference type="Gene3D" id="3.10.120.10">
    <property type="entry name" value="Cytochrome b5-like heme/steroid binding domain"/>
    <property type="match status" value="1"/>
</dbReference>
<comment type="catalytic activity">
    <reaction evidence="18">
        <text>nitrite + NADP(+) + H2O = nitrate + NADPH + H(+)</text>
        <dbReference type="Rhea" id="RHEA:19061"/>
        <dbReference type="ChEBI" id="CHEBI:15377"/>
        <dbReference type="ChEBI" id="CHEBI:15378"/>
        <dbReference type="ChEBI" id="CHEBI:16301"/>
        <dbReference type="ChEBI" id="CHEBI:17632"/>
        <dbReference type="ChEBI" id="CHEBI:57783"/>
        <dbReference type="ChEBI" id="CHEBI:58349"/>
        <dbReference type="EC" id="1.7.1.3"/>
    </reaction>
</comment>
<reference evidence="22 23" key="1">
    <citation type="journal article" date="2013" name="Plant Cell">
        <title>The transition from a phytopathogenic smut ancestor to an anamorphic biocontrol agent deciphered by comparative whole-genome analysis.</title>
        <authorList>
            <person name="Lefebvre F."/>
            <person name="Joly D.L."/>
            <person name="Labbe C."/>
            <person name="Teichmann B."/>
            <person name="Linning R."/>
            <person name="Belzile F."/>
            <person name="Bakkeren G."/>
            <person name="Belanger R.R."/>
        </authorList>
    </citation>
    <scope>NUCLEOTIDE SEQUENCE [LARGE SCALE GENOMIC DNA]</scope>
    <source>
        <strain evidence="22 23">PF-1</strain>
    </source>
</reference>
<evidence type="ECO:0000256" key="10">
    <source>
        <dbReference type="ARBA" id="ARBA00022617"/>
    </source>
</evidence>
<dbReference type="InterPro" id="IPR000572">
    <property type="entry name" value="OxRdtase_Mopterin-bd_dom"/>
</dbReference>
<accession>A0A061H168</accession>
<feature type="compositionally biased region" description="Low complexity" evidence="19">
    <location>
        <begin position="21"/>
        <end position="40"/>
    </location>
</feature>
<dbReference type="HOGENOM" id="CLU_003827_4_0_1"/>
<dbReference type="Gene3D" id="3.90.420.10">
    <property type="entry name" value="Oxidoreductase, molybdopterin-binding domain"/>
    <property type="match status" value="1"/>
</dbReference>
<dbReference type="Pfam" id="PF00174">
    <property type="entry name" value="Oxidored_molyb"/>
    <property type="match status" value="1"/>
</dbReference>
<evidence type="ECO:0000256" key="15">
    <source>
        <dbReference type="ARBA" id="ARBA00023002"/>
    </source>
</evidence>
<comment type="cofactor">
    <cofactor evidence="3">
        <name>FAD</name>
        <dbReference type="ChEBI" id="CHEBI:57692"/>
    </cofactor>
</comment>
<dbReference type="EC" id="1.7.1.3" evidence="7"/>
<dbReference type="PROSITE" id="PS00559">
    <property type="entry name" value="MOLYBDOPTERIN_EUK"/>
    <property type="match status" value="1"/>
</dbReference>
<dbReference type="PROSITE" id="PS51384">
    <property type="entry name" value="FAD_FR"/>
    <property type="match status" value="1"/>
</dbReference>
<dbReference type="SUPFAM" id="SSF56524">
    <property type="entry name" value="Oxidoreductase molybdopterin-binding domain"/>
    <property type="match status" value="1"/>
</dbReference>
<dbReference type="Proteomes" id="UP000053664">
    <property type="component" value="Unassembled WGS sequence"/>
</dbReference>
<dbReference type="InterPro" id="IPR017927">
    <property type="entry name" value="FAD-bd_FR_type"/>
</dbReference>
<dbReference type="SUPFAM" id="SSF81296">
    <property type="entry name" value="E set domains"/>
    <property type="match status" value="1"/>
</dbReference>
<dbReference type="GO" id="GO:0042128">
    <property type="term" value="P:nitrate assimilation"/>
    <property type="evidence" value="ECO:0007669"/>
    <property type="project" value="UniProtKB-KW"/>
</dbReference>
<evidence type="ECO:0000259" key="20">
    <source>
        <dbReference type="PROSITE" id="PS50255"/>
    </source>
</evidence>
<evidence type="ECO:0000256" key="2">
    <source>
        <dbReference type="ARBA" id="ARBA00001971"/>
    </source>
</evidence>
<evidence type="ECO:0000313" key="22">
    <source>
        <dbReference type="EMBL" id="EPQ25978.1"/>
    </source>
</evidence>
<dbReference type="PROSITE" id="PS00191">
    <property type="entry name" value="CYTOCHROME_B5_1"/>
    <property type="match status" value="1"/>
</dbReference>
<feature type="region of interest" description="Disordered" evidence="19">
    <location>
        <begin position="1"/>
        <end position="45"/>
    </location>
</feature>
<keyword evidence="9" id="KW-0500">Molybdenum</keyword>
<dbReference type="PANTHER" id="PTHR19372:SF7">
    <property type="entry name" value="SULFITE OXIDASE, MITOCHONDRIAL"/>
    <property type="match status" value="1"/>
</dbReference>
<dbReference type="GeneID" id="19320509"/>
<feature type="region of interest" description="Disordered" evidence="19">
    <location>
        <begin position="957"/>
        <end position="978"/>
    </location>
</feature>
<dbReference type="eggNOG" id="KOG0534">
    <property type="taxonomic scope" value="Eukaryota"/>
</dbReference>
<dbReference type="GO" id="GO:0006790">
    <property type="term" value="P:sulfur compound metabolic process"/>
    <property type="evidence" value="ECO:0007669"/>
    <property type="project" value="TreeGrafter"/>
</dbReference>
<evidence type="ECO:0000256" key="9">
    <source>
        <dbReference type="ARBA" id="ARBA00022505"/>
    </source>
</evidence>
<proteinExistence type="inferred from homology"/>
<dbReference type="PRINTS" id="PR00406">
    <property type="entry name" value="CYTB5RDTASE"/>
</dbReference>
<dbReference type="AlphaFoldDB" id="A0A061H168"/>
<keyword evidence="13" id="KW-0274">FAD</keyword>
<feature type="domain" description="FAD-binding FR-type" evidence="21">
    <location>
        <begin position="705"/>
        <end position="842"/>
    </location>
</feature>
<evidence type="ECO:0000256" key="5">
    <source>
        <dbReference type="ARBA" id="ARBA00006253"/>
    </source>
</evidence>
<name>A0A061H168_9BASI</name>
<dbReference type="InterPro" id="IPR039261">
    <property type="entry name" value="FNR_nucleotide-bd"/>
</dbReference>
<dbReference type="PROSITE" id="PS50255">
    <property type="entry name" value="CYTOCHROME_B5_2"/>
    <property type="match status" value="1"/>
</dbReference>
<dbReference type="GO" id="GO:0030151">
    <property type="term" value="F:molybdenum ion binding"/>
    <property type="evidence" value="ECO:0007669"/>
    <property type="project" value="InterPro"/>
</dbReference>
<dbReference type="Pfam" id="PF00970">
    <property type="entry name" value="FAD_binding_6"/>
    <property type="match status" value="1"/>
</dbReference>
<dbReference type="Gene3D" id="3.40.50.80">
    <property type="entry name" value="Nucleotide-binding domain of ferredoxin-NADP reductase (FNR) module"/>
    <property type="match status" value="1"/>
</dbReference>
<keyword evidence="16" id="KW-0408">Iron</keyword>
<gene>
    <name evidence="22" type="ORF">PFL1_06433</name>
</gene>
<keyword evidence="12" id="KW-0479">Metal-binding</keyword>
<feature type="domain" description="Cytochrome b5 heme-binding" evidence="20">
    <location>
        <begin position="598"/>
        <end position="675"/>
    </location>
</feature>
<dbReference type="InterPro" id="IPR018506">
    <property type="entry name" value="Cyt_B5_heme-BS"/>
</dbReference>
<dbReference type="InterPro" id="IPR014756">
    <property type="entry name" value="Ig_E-set"/>
</dbReference>
<evidence type="ECO:0000256" key="12">
    <source>
        <dbReference type="ARBA" id="ARBA00022723"/>
    </source>
</evidence>
<evidence type="ECO:0000259" key="21">
    <source>
        <dbReference type="PROSITE" id="PS51384"/>
    </source>
</evidence>
<dbReference type="GO" id="GO:0020037">
    <property type="term" value="F:heme binding"/>
    <property type="evidence" value="ECO:0007669"/>
    <property type="project" value="InterPro"/>
</dbReference>
<dbReference type="EMBL" id="KE361648">
    <property type="protein sequence ID" value="EPQ25978.1"/>
    <property type="molecule type" value="Genomic_DNA"/>
</dbReference>
<evidence type="ECO:0000256" key="16">
    <source>
        <dbReference type="ARBA" id="ARBA00023004"/>
    </source>
</evidence>
<dbReference type="SMART" id="SM01117">
    <property type="entry name" value="Cyt-b5"/>
    <property type="match status" value="1"/>
</dbReference>
<keyword evidence="10" id="KW-0349">Heme</keyword>
<comment type="cofactor">
    <cofactor evidence="1">
        <name>Mo-molybdopterin</name>
        <dbReference type="ChEBI" id="CHEBI:71302"/>
    </cofactor>
</comment>
<dbReference type="InterPro" id="IPR017938">
    <property type="entry name" value="Riboflavin_synthase-like_b-brl"/>
</dbReference>
<evidence type="ECO:0000256" key="19">
    <source>
        <dbReference type="SAM" id="MobiDB-lite"/>
    </source>
</evidence>
<dbReference type="CDD" id="cd06183">
    <property type="entry name" value="cyt_b5_reduct_like"/>
    <property type="match status" value="1"/>
</dbReference>
<evidence type="ECO:0000256" key="4">
    <source>
        <dbReference type="ARBA" id="ARBA00003838"/>
    </source>
</evidence>
<comment type="similarity">
    <text evidence="5">Belongs to the nitrate reductase family.</text>
</comment>
<dbReference type="PRINTS" id="PR00407">
    <property type="entry name" value="EUMOPTERIN"/>
</dbReference>
<evidence type="ECO:0000256" key="8">
    <source>
        <dbReference type="ARBA" id="ARBA00015499"/>
    </source>
</evidence>
<keyword evidence="14" id="KW-0521">NADP</keyword>
<dbReference type="Pfam" id="PF00173">
    <property type="entry name" value="Cyt-b5"/>
    <property type="match status" value="1"/>
</dbReference>
<dbReference type="InterPro" id="IPR008333">
    <property type="entry name" value="Cbr1-like_FAD-bd_dom"/>
</dbReference>
<feature type="region of interest" description="Disordered" evidence="19">
    <location>
        <begin position="372"/>
        <end position="394"/>
    </location>
</feature>
<dbReference type="KEGG" id="pfp:PFL1_06433"/>
<evidence type="ECO:0000256" key="3">
    <source>
        <dbReference type="ARBA" id="ARBA00001974"/>
    </source>
</evidence>
<dbReference type="Pfam" id="PF03404">
    <property type="entry name" value="Mo-co_dimer"/>
    <property type="match status" value="1"/>
</dbReference>
<dbReference type="SUPFAM" id="SSF63380">
    <property type="entry name" value="Riboflavin synthase domain-like"/>
    <property type="match status" value="1"/>
</dbReference>
<comment type="function">
    <text evidence="4">Nitrate reductase is a key enzyme involved in the first step of nitrate assimilation in plants, fungi and bacteria.</text>
</comment>
<comment type="cofactor">
    <cofactor evidence="2">
        <name>heme</name>
        <dbReference type="ChEBI" id="CHEBI:30413"/>
    </cofactor>
</comment>
<protein>
    <recommendedName>
        <fullName evidence="8">Nitrate reductase [NADPH]</fullName>
        <ecNumber evidence="7">1.7.1.3</ecNumber>
    </recommendedName>
</protein>
<keyword evidence="15" id="KW-0560">Oxidoreductase</keyword>
<comment type="subunit">
    <text evidence="6">Homodimer.</text>
</comment>
<evidence type="ECO:0000313" key="23">
    <source>
        <dbReference type="Proteomes" id="UP000053664"/>
    </source>
</evidence>
<dbReference type="SUPFAM" id="SSF52343">
    <property type="entry name" value="Ferredoxin reductase-like, C-terminal NADP-linked domain"/>
    <property type="match status" value="1"/>
</dbReference>
<dbReference type="InterPro" id="IPR005066">
    <property type="entry name" value="MoCF_OxRdtse_dimer"/>
</dbReference>